<sequence>MGIDEKAEQIYRIKRFLDGIFGIGGSKNVSTTLVSTTTVVPTIPASNETSLDNELTNDEFTVESEAGAIAGLIFGLLIAVGMVVLALIMIKRKRDNNREYQNQLRTQRSTKHNAGVYMDTTTEELVPPRIVKGTTAYAALSRKDKDLYEYESDDEI</sequence>
<name>A0A8S3QGB2_MYTED</name>
<keyword evidence="1" id="KW-1133">Transmembrane helix</keyword>
<evidence type="ECO:0000313" key="3">
    <source>
        <dbReference type="Proteomes" id="UP000683360"/>
    </source>
</evidence>
<evidence type="ECO:0000313" key="2">
    <source>
        <dbReference type="EMBL" id="CAG2193688.1"/>
    </source>
</evidence>
<dbReference type="AlphaFoldDB" id="A0A8S3QGB2"/>
<dbReference type="OrthoDB" id="6132177at2759"/>
<dbReference type="EMBL" id="CAJPWZ010000464">
    <property type="protein sequence ID" value="CAG2193688.1"/>
    <property type="molecule type" value="Genomic_DNA"/>
</dbReference>
<accession>A0A8S3QGB2</accession>
<keyword evidence="1" id="KW-0812">Transmembrane</keyword>
<keyword evidence="3" id="KW-1185">Reference proteome</keyword>
<gene>
    <name evidence="2" type="ORF">MEDL_8841</name>
</gene>
<dbReference type="Proteomes" id="UP000683360">
    <property type="component" value="Unassembled WGS sequence"/>
</dbReference>
<reference evidence="2" key="1">
    <citation type="submission" date="2021-03" db="EMBL/GenBank/DDBJ databases">
        <authorList>
            <person name="Bekaert M."/>
        </authorList>
    </citation>
    <scope>NUCLEOTIDE SEQUENCE</scope>
</reference>
<evidence type="ECO:0000256" key="1">
    <source>
        <dbReference type="SAM" id="Phobius"/>
    </source>
</evidence>
<proteinExistence type="predicted"/>
<comment type="caution">
    <text evidence="2">The sequence shown here is derived from an EMBL/GenBank/DDBJ whole genome shotgun (WGS) entry which is preliminary data.</text>
</comment>
<protein>
    <submittedName>
        <fullName evidence="2">Uncharacterized protein</fullName>
    </submittedName>
</protein>
<keyword evidence="1" id="KW-0472">Membrane</keyword>
<organism evidence="2 3">
    <name type="scientific">Mytilus edulis</name>
    <name type="common">Blue mussel</name>
    <dbReference type="NCBI Taxonomy" id="6550"/>
    <lineage>
        <taxon>Eukaryota</taxon>
        <taxon>Metazoa</taxon>
        <taxon>Spiralia</taxon>
        <taxon>Lophotrochozoa</taxon>
        <taxon>Mollusca</taxon>
        <taxon>Bivalvia</taxon>
        <taxon>Autobranchia</taxon>
        <taxon>Pteriomorphia</taxon>
        <taxon>Mytilida</taxon>
        <taxon>Mytiloidea</taxon>
        <taxon>Mytilidae</taxon>
        <taxon>Mytilinae</taxon>
        <taxon>Mytilus</taxon>
    </lineage>
</organism>
<feature type="transmembrane region" description="Helical" evidence="1">
    <location>
        <begin position="68"/>
        <end position="90"/>
    </location>
</feature>